<dbReference type="Pfam" id="PF23493">
    <property type="entry name" value="CysS_C"/>
    <property type="match status" value="1"/>
</dbReference>
<comment type="subcellular location">
    <subcellularLocation>
        <location evidence="1 13">Cytoplasm</location>
    </subcellularLocation>
</comment>
<sequence length="468" mass="51236">MSLPLVLHDTLTRSRKPVTTSTADRVTLYVCGPTVYNYAHIGNARPAVVFDLLARVLRCHYREVVYASNFTDVDDKINAAAAAEGVSISVISERYIAAYQQDMRSLGVQTPDLQPRVTEHIPDIIALIERLLERGHAYLAEGHVLFNVPSFADYGQLSGRSPQDMLAGARVEVAPYKRDPMDFVLWKPSVPQQPGWDSPWGRGRPGWHIECSAMIGRHLGPTIDIHGGGQDLIFPHHENEVAQGTCANGQLYCQHWVHNSFVTVDGQKMSKSLGNVLLVRDLLELAPGEAIRLALFSTHYRRPLNWSTERLLDAKRTLARFYRSLAAVAELETPQNMPVDGGVLLALSSDLNVHAALERLNQLRKELDTAASPAARALAKGRLLASAALLGLLQQPPAEALAQLQASEAEPALPAAEIDALVAAREQARQQGDYARADALRAQLNEAGVVLHDAPTGSRWRLAGEAQL</sequence>
<dbReference type="OrthoDB" id="9815130at2"/>
<reference evidence="16 17" key="1">
    <citation type="journal article" date="2018" name="Syst. Appl. Microbiol.">
        <title>Pseudomonas gallaeciensis sp. nov., isolated from crude-oil-contaminated intertidal sand samples after the Prestige oil spill.</title>
        <authorList>
            <person name="Mulet M."/>
            <person name="Sanchez D."/>
            <person name="Rodriguez A.C."/>
            <person name="Nogales B."/>
            <person name="Bosch R."/>
            <person name="Busquets A."/>
            <person name="Gomila M."/>
            <person name="Lalucat J."/>
            <person name="Garcia-Valdes E."/>
        </authorList>
    </citation>
    <scope>NUCLEOTIDE SEQUENCE [LARGE SCALE GENOMIC DNA]</scope>
    <source>
        <strain evidence="16 17">V113</strain>
    </source>
</reference>
<keyword evidence="8 13" id="KW-0862">Zinc</keyword>
<comment type="similarity">
    <text evidence="2 13">Belongs to the class-I aminoacyl-tRNA synthetase family.</text>
</comment>
<dbReference type="GO" id="GO:0005829">
    <property type="term" value="C:cytosol"/>
    <property type="evidence" value="ECO:0007669"/>
    <property type="project" value="TreeGrafter"/>
</dbReference>
<feature type="binding site" evidence="13">
    <location>
        <position position="240"/>
    </location>
    <ligand>
        <name>Zn(2+)</name>
        <dbReference type="ChEBI" id="CHEBI:29105"/>
    </ligand>
</feature>
<evidence type="ECO:0000256" key="11">
    <source>
        <dbReference type="ARBA" id="ARBA00023146"/>
    </source>
</evidence>
<dbReference type="HAMAP" id="MF_00041">
    <property type="entry name" value="Cys_tRNA_synth"/>
    <property type="match status" value="1"/>
</dbReference>
<evidence type="ECO:0000256" key="7">
    <source>
        <dbReference type="ARBA" id="ARBA00022741"/>
    </source>
</evidence>
<comment type="subunit">
    <text evidence="3 13">Monomer.</text>
</comment>
<keyword evidence="10 13" id="KW-0648">Protein biosynthesis</keyword>
<feature type="binding site" evidence="13">
    <location>
        <position position="211"/>
    </location>
    <ligand>
        <name>Zn(2+)</name>
        <dbReference type="ChEBI" id="CHEBI:29105"/>
    </ligand>
</feature>
<dbReference type="InterPro" id="IPR015803">
    <property type="entry name" value="Cys-tRNA-ligase"/>
</dbReference>
<dbReference type="EC" id="6.1.1.16" evidence="13"/>
<dbReference type="GO" id="GO:0008270">
    <property type="term" value="F:zinc ion binding"/>
    <property type="evidence" value="ECO:0007669"/>
    <property type="project" value="UniProtKB-UniRule"/>
</dbReference>
<dbReference type="InterPro" id="IPR009080">
    <property type="entry name" value="tRNAsynth_Ia_anticodon-bd"/>
</dbReference>
<evidence type="ECO:0000256" key="12">
    <source>
        <dbReference type="ARBA" id="ARBA00047398"/>
    </source>
</evidence>
<keyword evidence="17" id="KW-1185">Reference proteome</keyword>
<keyword evidence="6 13" id="KW-0479">Metal-binding</keyword>
<dbReference type="SUPFAM" id="SSF47323">
    <property type="entry name" value="Anticodon-binding domain of a subclass of class I aminoacyl-tRNA synthetases"/>
    <property type="match status" value="1"/>
</dbReference>
<keyword evidence="5 13" id="KW-0436">Ligase</keyword>
<evidence type="ECO:0000256" key="6">
    <source>
        <dbReference type="ARBA" id="ARBA00022723"/>
    </source>
</evidence>
<feature type="domain" description="Cysteinyl-tRNA ligase anticodon binding" evidence="15">
    <location>
        <begin position="416"/>
        <end position="461"/>
    </location>
</feature>
<feature type="domain" description="tRNA synthetases class I catalytic" evidence="14">
    <location>
        <begin position="21"/>
        <end position="315"/>
    </location>
</feature>
<organism evidence="16 17">
    <name type="scientific">Pseudomonas abyssi</name>
    <dbReference type="NCBI Taxonomy" id="170540"/>
    <lineage>
        <taxon>Bacteria</taxon>
        <taxon>Pseudomonadati</taxon>
        <taxon>Pseudomonadota</taxon>
        <taxon>Gammaproteobacteria</taxon>
        <taxon>Pseudomonadales</taxon>
        <taxon>Pseudomonadaceae</taxon>
        <taxon>Pseudomonas</taxon>
    </lineage>
</organism>
<feature type="binding site" evidence="13">
    <location>
        <position position="236"/>
    </location>
    <ligand>
        <name>Zn(2+)</name>
        <dbReference type="ChEBI" id="CHEBI:29105"/>
    </ligand>
</feature>
<dbReference type="NCBIfam" id="TIGR00435">
    <property type="entry name" value="cysS"/>
    <property type="match status" value="1"/>
</dbReference>
<dbReference type="FunFam" id="3.40.50.620:FF:000068">
    <property type="entry name" value="Cysteine--tRNA ligase"/>
    <property type="match status" value="1"/>
</dbReference>
<evidence type="ECO:0000256" key="3">
    <source>
        <dbReference type="ARBA" id="ARBA00011245"/>
    </source>
</evidence>
<dbReference type="Gene3D" id="1.20.120.1910">
    <property type="entry name" value="Cysteine-tRNA ligase, C-terminal anti-codon recognition domain"/>
    <property type="match status" value="1"/>
</dbReference>
<evidence type="ECO:0000259" key="14">
    <source>
        <dbReference type="Pfam" id="PF01406"/>
    </source>
</evidence>
<evidence type="ECO:0000313" key="17">
    <source>
        <dbReference type="Proteomes" id="UP000265411"/>
    </source>
</evidence>
<dbReference type="AlphaFoldDB" id="A0A395R3D3"/>
<dbReference type="GO" id="GO:0005524">
    <property type="term" value="F:ATP binding"/>
    <property type="evidence" value="ECO:0007669"/>
    <property type="project" value="UniProtKB-UniRule"/>
</dbReference>
<keyword evidence="4 13" id="KW-0963">Cytoplasm</keyword>
<evidence type="ECO:0000256" key="13">
    <source>
        <dbReference type="HAMAP-Rule" id="MF_00041"/>
    </source>
</evidence>
<evidence type="ECO:0000256" key="9">
    <source>
        <dbReference type="ARBA" id="ARBA00022840"/>
    </source>
</evidence>
<feature type="short sequence motif" description="'HIGH' region" evidence="13">
    <location>
        <begin position="33"/>
        <end position="43"/>
    </location>
</feature>
<protein>
    <recommendedName>
        <fullName evidence="13">Cysteine--tRNA ligase</fullName>
        <ecNumber evidence="13">6.1.1.16</ecNumber>
    </recommendedName>
    <alternativeName>
        <fullName evidence="13">Cysteinyl-tRNA synthetase</fullName>
        <shortName evidence="13">CysRS</shortName>
    </alternativeName>
</protein>
<feature type="binding site" evidence="13">
    <location>
        <position position="271"/>
    </location>
    <ligand>
        <name>ATP</name>
        <dbReference type="ChEBI" id="CHEBI:30616"/>
    </ligand>
</feature>
<evidence type="ECO:0000259" key="15">
    <source>
        <dbReference type="Pfam" id="PF23493"/>
    </source>
</evidence>
<feature type="short sequence motif" description="'KMSKS' region" evidence="13">
    <location>
        <begin position="268"/>
        <end position="272"/>
    </location>
</feature>
<dbReference type="RefSeq" id="WP_118130613.1">
    <property type="nucleotide sequence ID" value="NZ_LMAZ01000003.1"/>
</dbReference>
<comment type="catalytic activity">
    <reaction evidence="12 13">
        <text>tRNA(Cys) + L-cysteine + ATP = L-cysteinyl-tRNA(Cys) + AMP + diphosphate</text>
        <dbReference type="Rhea" id="RHEA:17773"/>
        <dbReference type="Rhea" id="RHEA-COMP:9661"/>
        <dbReference type="Rhea" id="RHEA-COMP:9679"/>
        <dbReference type="ChEBI" id="CHEBI:30616"/>
        <dbReference type="ChEBI" id="CHEBI:33019"/>
        <dbReference type="ChEBI" id="CHEBI:35235"/>
        <dbReference type="ChEBI" id="CHEBI:78442"/>
        <dbReference type="ChEBI" id="CHEBI:78517"/>
        <dbReference type="ChEBI" id="CHEBI:456215"/>
        <dbReference type="EC" id="6.1.1.16"/>
    </reaction>
</comment>
<accession>A0A395R3D3</accession>
<comment type="cofactor">
    <cofactor evidence="13">
        <name>Zn(2+)</name>
        <dbReference type="ChEBI" id="CHEBI:29105"/>
    </cofactor>
    <text evidence="13">Binds 1 zinc ion per subunit.</text>
</comment>
<dbReference type="Proteomes" id="UP000265411">
    <property type="component" value="Unassembled WGS sequence"/>
</dbReference>
<dbReference type="InterPro" id="IPR014729">
    <property type="entry name" value="Rossmann-like_a/b/a_fold"/>
</dbReference>
<dbReference type="GO" id="GO:0004817">
    <property type="term" value="F:cysteine-tRNA ligase activity"/>
    <property type="evidence" value="ECO:0007669"/>
    <property type="project" value="UniProtKB-UniRule"/>
</dbReference>
<dbReference type="GO" id="GO:0006423">
    <property type="term" value="P:cysteinyl-tRNA aminoacylation"/>
    <property type="evidence" value="ECO:0007669"/>
    <property type="project" value="UniProtKB-UniRule"/>
</dbReference>
<evidence type="ECO:0000256" key="2">
    <source>
        <dbReference type="ARBA" id="ARBA00005594"/>
    </source>
</evidence>
<dbReference type="PANTHER" id="PTHR10890">
    <property type="entry name" value="CYSTEINYL-TRNA SYNTHETASE"/>
    <property type="match status" value="1"/>
</dbReference>
<evidence type="ECO:0000313" key="16">
    <source>
        <dbReference type="EMBL" id="RGP54309.1"/>
    </source>
</evidence>
<keyword evidence="9 13" id="KW-0067">ATP-binding</keyword>
<proteinExistence type="inferred from homology"/>
<dbReference type="EMBL" id="LMAZ01000003">
    <property type="protein sequence ID" value="RGP54309.1"/>
    <property type="molecule type" value="Genomic_DNA"/>
</dbReference>
<keyword evidence="11 13" id="KW-0030">Aminoacyl-tRNA synthetase</keyword>
<evidence type="ECO:0000256" key="1">
    <source>
        <dbReference type="ARBA" id="ARBA00004496"/>
    </source>
</evidence>
<dbReference type="InterPro" id="IPR056411">
    <property type="entry name" value="CysS_C"/>
</dbReference>
<evidence type="ECO:0000256" key="8">
    <source>
        <dbReference type="ARBA" id="ARBA00022833"/>
    </source>
</evidence>
<dbReference type="CDD" id="cd00672">
    <property type="entry name" value="CysRS_core"/>
    <property type="match status" value="1"/>
</dbReference>
<dbReference type="Gene3D" id="3.40.50.620">
    <property type="entry name" value="HUPs"/>
    <property type="match status" value="1"/>
</dbReference>
<evidence type="ECO:0000256" key="4">
    <source>
        <dbReference type="ARBA" id="ARBA00022490"/>
    </source>
</evidence>
<dbReference type="Pfam" id="PF01406">
    <property type="entry name" value="tRNA-synt_1e"/>
    <property type="match status" value="1"/>
</dbReference>
<dbReference type="InterPro" id="IPR024909">
    <property type="entry name" value="Cys-tRNA/MSH_ligase"/>
</dbReference>
<dbReference type="PRINTS" id="PR00983">
    <property type="entry name" value="TRNASYNTHCYS"/>
</dbReference>
<feature type="binding site" evidence="13">
    <location>
        <position position="31"/>
    </location>
    <ligand>
        <name>Zn(2+)</name>
        <dbReference type="ChEBI" id="CHEBI:29105"/>
    </ligand>
</feature>
<keyword evidence="7 13" id="KW-0547">Nucleotide-binding</keyword>
<dbReference type="PANTHER" id="PTHR10890:SF3">
    <property type="entry name" value="CYSTEINE--TRNA LIGASE, CYTOPLASMIC"/>
    <property type="match status" value="1"/>
</dbReference>
<evidence type="ECO:0000256" key="10">
    <source>
        <dbReference type="ARBA" id="ARBA00022917"/>
    </source>
</evidence>
<dbReference type="SUPFAM" id="SSF52374">
    <property type="entry name" value="Nucleotidylyl transferase"/>
    <property type="match status" value="1"/>
</dbReference>
<name>A0A395R3D3_9PSED</name>
<comment type="caution">
    <text evidence="16">The sequence shown here is derived from an EMBL/GenBank/DDBJ whole genome shotgun (WGS) entry which is preliminary data.</text>
</comment>
<dbReference type="InterPro" id="IPR032678">
    <property type="entry name" value="tRNA-synt_1_cat_dom"/>
</dbReference>
<gene>
    <name evidence="13" type="primary">cysS</name>
    <name evidence="16" type="ORF">ASB58_10485</name>
</gene>
<evidence type="ECO:0000256" key="5">
    <source>
        <dbReference type="ARBA" id="ARBA00022598"/>
    </source>
</evidence>